<keyword evidence="16" id="KW-0675">Receptor</keyword>
<keyword evidence="15" id="KW-1015">Disulfide bond</keyword>
<evidence type="ECO:0000256" key="3">
    <source>
        <dbReference type="ARBA" id="ARBA00022527"/>
    </source>
</evidence>
<keyword evidence="5" id="KW-0597">Phosphoprotein</keyword>
<feature type="compositionally biased region" description="Polar residues" evidence="22">
    <location>
        <begin position="894"/>
        <end position="912"/>
    </location>
</feature>
<feature type="signal peptide" evidence="24">
    <location>
        <begin position="1"/>
        <end position="23"/>
    </location>
</feature>
<protein>
    <recommendedName>
        <fullName evidence="20">Receptor-like serine/threonine-protein kinase</fullName>
        <ecNumber evidence="20">2.7.11.1</ecNumber>
    </recommendedName>
</protein>
<evidence type="ECO:0000259" key="25">
    <source>
        <dbReference type="PROSITE" id="PS50011"/>
    </source>
</evidence>
<evidence type="ECO:0000256" key="8">
    <source>
        <dbReference type="ARBA" id="ARBA00022729"/>
    </source>
</evidence>
<gene>
    <name evidence="28" type="primary">LOC115748617</name>
</gene>
<evidence type="ECO:0000256" key="14">
    <source>
        <dbReference type="ARBA" id="ARBA00023136"/>
    </source>
</evidence>
<dbReference type="OrthoDB" id="643280at2759"/>
<keyword evidence="9" id="KW-0430">Lectin</keyword>
<dbReference type="InterPro" id="IPR024171">
    <property type="entry name" value="SRK-like_kinase"/>
</dbReference>
<evidence type="ECO:0000256" key="5">
    <source>
        <dbReference type="ARBA" id="ARBA00022553"/>
    </source>
</evidence>
<keyword evidence="8 24" id="KW-0732">Signal</keyword>
<dbReference type="GO" id="GO:0005886">
    <property type="term" value="C:plasma membrane"/>
    <property type="evidence" value="ECO:0007669"/>
    <property type="project" value="UniProtKB-SubCell"/>
</dbReference>
<evidence type="ECO:0000256" key="7">
    <source>
        <dbReference type="ARBA" id="ARBA00022692"/>
    </source>
</evidence>
<dbReference type="PROSITE" id="PS50927">
    <property type="entry name" value="BULB_LECTIN"/>
    <property type="match status" value="1"/>
</dbReference>
<comment type="catalytic activity">
    <reaction evidence="19 20">
        <text>L-seryl-[protein] + ATP = O-phospho-L-seryl-[protein] + ADP + H(+)</text>
        <dbReference type="Rhea" id="RHEA:17989"/>
        <dbReference type="Rhea" id="RHEA-COMP:9863"/>
        <dbReference type="Rhea" id="RHEA-COMP:11604"/>
        <dbReference type="ChEBI" id="CHEBI:15378"/>
        <dbReference type="ChEBI" id="CHEBI:29999"/>
        <dbReference type="ChEBI" id="CHEBI:30616"/>
        <dbReference type="ChEBI" id="CHEBI:83421"/>
        <dbReference type="ChEBI" id="CHEBI:456216"/>
        <dbReference type="EC" id="2.7.11.1"/>
    </reaction>
</comment>
<evidence type="ECO:0000256" key="15">
    <source>
        <dbReference type="ARBA" id="ARBA00023157"/>
    </source>
</evidence>
<dbReference type="CDD" id="cd00028">
    <property type="entry name" value="B_lectin"/>
    <property type="match status" value="1"/>
</dbReference>
<dbReference type="InterPro" id="IPR008271">
    <property type="entry name" value="Ser/Thr_kinase_AS"/>
</dbReference>
<evidence type="ECO:0000313" key="28">
    <source>
        <dbReference type="RefSeq" id="XP_030541016.1"/>
    </source>
</evidence>
<evidence type="ECO:0000256" key="19">
    <source>
        <dbReference type="ARBA" id="ARBA00048679"/>
    </source>
</evidence>
<dbReference type="InterPro" id="IPR001480">
    <property type="entry name" value="Bulb-type_lectin_dom"/>
</dbReference>
<dbReference type="Gene3D" id="1.10.510.10">
    <property type="entry name" value="Transferase(Phosphotransferase) domain 1"/>
    <property type="match status" value="1"/>
</dbReference>
<evidence type="ECO:0000256" key="2">
    <source>
        <dbReference type="ARBA" id="ARBA00022475"/>
    </source>
</evidence>
<evidence type="ECO:0000259" key="26">
    <source>
        <dbReference type="PROSITE" id="PS50927"/>
    </source>
</evidence>
<feature type="transmembrane region" description="Helical" evidence="23">
    <location>
        <begin position="501"/>
        <end position="524"/>
    </location>
</feature>
<dbReference type="PROSITE" id="PS00107">
    <property type="entry name" value="PROTEIN_KINASE_ATP"/>
    <property type="match status" value="1"/>
</dbReference>
<keyword evidence="4" id="KW-0245">EGF-like domain</keyword>
<dbReference type="SMART" id="SM00108">
    <property type="entry name" value="B_lectin"/>
    <property type="match status" value="1"/>
</dbReference>
<dbReference type="SUPFAM" id="SSF56112">
    <property type="entry name" value="Protein kinase-like (PK-like)"/>
    <property type="match status" value="1"/>
</dbReference>
<dbReference type="Gene3D" id="3.30.200.20">
    <property type="entry name" value="Phosphorylase Kinase, domain 1"/>
    <property type="match status" value="1"/>
</dbReference>
<feature type="region of interest" description="Disordered" evidence="22">
    <location>
        <begin position="876"/>
        <end position="912"/>
    </location>
</feature>
<dbReference type="GO" id="GO:0004674">
    <property type="term" value="F:protein serine/threonine kinase activity"/>
    <property type="evidence" value="ECO:0007669"/>
    <property type="project" value="UniProtKB-KW"/>
</dbReference>
<dbReference type="GO" id="GO:0005524">
    <property type="term" value="F:ATP binding"/>
    <property type="evidence" value="ECO:0007669"/>
    <property type="project" value="UniProtKB-UniRule"/>
</dbReference>
<evidence type="ECO:0000256" key="1">
    <source>
        <dbReference type="ARBA" id="ARBA00004251"/>
    </source>
</evidence>
<keyword evidence="27" id="KW-1185">Reference proteome</keyword>
<dbReference type="InterPro" id="IPR000719">
    <property type="entry name" value="Prot_kinase_dom"/>
</dbReference>
<dbReference type="InterPro" id="IPR011009">
    <property type="entry name" value="Kinase-like_dom_sf"/>
</dbReference>
<dbReference type="FunFam" id="3.30.200.20:FF:000370">
    <property type="entry name" value="Receptor-like protein kinase 4"/>
    <property type="match status" value="1"/>
</dbReference>
<evidence type="ECO:0000256" key="24">
    <source>
        <dbReference type="SAM" id="SignalP"/>
    </source>
</evidence>
<dbReference type="Pfam" id="PF00069">
    <property type="entry name" value="Pkinase"/>
    <property type="match status" value="1"/>
</dbReference>
<evidence type="ECO:0000256" key="22">
    <source>
        <dbReference type="SAM" id="MobiDB-lite"/>
    </source>
</evidence>
<reference evidence="28" key="1">
    <citation type="submission" date="2025-08" db="UniProtKB">
        <authorList>
            <consortium name="RefSeq"/>
        </authorList>
    </citation>
    <scope>IDENTIFICATION</scope>
    <source>
        <tissue evidence="28">Leaf</tissue>
    </source>
</reference>
<dbReference type="PROSITE" id="PS00108">
    <property type="entry name" value="PROTEIN_KINASE_ST"/>
    <property type="match status" value="1"/>
</dbReference>
<dbReference type="Proteomes" id="UP000827889">
    <property type="component" value="Chromosome 9"/>
</dbReference>
<sequence>MSPSTIASIAILASLLLVLPVLTRNGPPLSSSEANHISNTTSSLAVDRETKLGARLTLQGPPEVHSTAAKQTAKTRHQLKKIVAVGPGANRNALPSSKKLRTTRVILRGNSTLQSENGTFKLGFFSTNGDSAWYLGVWYASIPTPTYVWVANRGKAAKNLTSSTLEFTDTGRLAVRESGDSVLWQSDNTEMSSEVTFSDSGNLILWSSEEKITWQSFDYPTDTWLPGMNLTKDRVLVSWRSLSDPSPGQYSLRLDPDQYGAFQLIYDSGKVYWSTGNWNRGAFSGVPEMTIPYIYQFHFANPFRPTASFGYSERSVDSASDPPLTRFQVDIDGQLRQYTWTPQTENWNTFWSAPESQCRVYGLCGNLGFCSSRTLRPCECLSGFRPVDGEGWDSRDYSAGCHRASEQKCGKDDVFEEVGVMGFEGGDVVSFSGSRSHCEKSCLGNCSCIGLCHNERTNLCKNIYGSLLNLRNLSADAASEDVLHVRVPRGGIVKKNISKSMVLVASIVGSIAILGFSALILSIARNRREKDKGKDGDEEFQLLNLRVFSYKELHMATRGFSEKLGHGGFGGVFKGILPDSTPVAVKRLERQGGGEKEFRAEVRTIGNIQHVNLVRLRGFCSENSHRLLVYDYMPNGPLSAYLRRDGPNLSWEVRYRVAICTARGIAYLHEECRDCILHCDIKPENILLDGDFSAKVSDFGLAKLVGRDFSRVLASMRGTWGYVAPEWISGVGITTKADVYSYGMTLLELIGGRRNVEAPPSASGEGGAGEKWFFPPWAGRQIVEGNVAAVMDDQLCGAYNMEEAKRLAMVAVWCIQDEEDARPTMGTVVKMLEGVVEIPVPPPPKLIQALVSGESFQGIREHSGIRMSTIGSYSGGNVEASSAASESPLGVVSSPANVESPESSTNQINRQV</sequence>
<comment type="subcellular location">
    <subcellularLocation>
        <location evidence="1">Cell membrane</location>
        <topology evidence="1">Single-pass type I membrane protein</topology>
    </subcellularLocation>
</comment>
<dbReference type="RefSeq" id="XP_030541016.1">
    <property type="nucleotide sequence ID" value="XM_030685156.2"/>
</dbReference>
<dbReference type="Pfam" id="PF01453">
    <property type="entry name" value="B_lectin"/>
    <property type="match status" value="1"/>
</dbReference>
<keyword evidence="12 20" id="KW-0067">ATP-binding</keyword>
<evidence type="ECO:0000256" key="4">
    <source>
        <dbReference type="ARBA" id="ARBA00022536"/>
    </source>
</evidence>
<evidence type="ECO:0000256" key="12">
    <source>
        <dbReference type="ARBA" id="ARBA00022840"/>
    </source>
</evidence>
<dbReference type="EC" id="2.7.11.1" evidence="20"/>
<keyword evidence="6 20" id="KW-0808">Transferase</keyword>
<name>A0A8B8Q1Q2_9MYRT</name>
<dbReference type="PANTHER" id="PTHR47974">
    <property type="entry name" value="OS07G0415500 PROTEIN"/>
    <property type="match status" value="1"/>
</dbReference>
<evidence type="ECO:0000256" key="11">
    <source>
        <dbReference type="ARBA" id="ARBA00022777"/>
    </source>
</evidence>
<keyword evidence="7 23" id="KW-0812">Transmembrane</keyword>
<evidence type="ECO:0000256" key="17">
    <source>
        <dbReference type="ARBA" id="ARBA00023180"/>
    </source>
</evidence>
<evidence type="ECO:0000256" key="16">
    <source>
        <dbReference type="ARBA" id="ARBA00023170"/>
    </source>
</evidence>
<dbReference type="KEGG" id="rarg:115748617"/>
<comment type="similarity">
    <text evidence="20">Belongs to the protein kinase superfamily. Ser/Thr protein kinase family.</text>
</comment>
<evidence type="ECO:0000256" key="20">
    <source>
        <dbReference type="PIRNR" id="PIRNR000641"/>
    </source>
</evidence>
<dbReference type="GO" id="GO:0030246">
    <property type="term" value="F:carbohydrate binding"/>
    <property type="evidence" value="ECO:0007669"/>
    <property type="project" value="UniProtKB-KW"/>
</dbReference>
<feature type="domain" description="Protein kinase" evidence="25">
    <location>
        <begin position="558"/>
        <end position="836"/>
    </location>
</feature>
<evidence type="ECO:0000256" key="21">
    <source>
        <dbReference type="PROSITE-ProRule" id="PRU10141"/>
    </source>
</evidence>
<feature type="binding site" evidence="21">
    <location>
        <position position="586"/>
    </location>
    <ligand>
        <name>ATP</name>
        <dbReference type="ChEBI" id="CHEBI:30616"/>
    </ligand>
</feature>
<keyword evidence="13 23" id="KW-1133">Transmembrane helix</keyword>
<dbReference type="SUPFAM" id="SSF51110">
    <property type="entry name" value="alpha-D-mannose-specific plant lectins"/>
    <property type="match status" value="1"/>
</dbReference>
<evidence type="ECO:0000256" key="6">
    <source>
        <dbReference type="ARBA" id="ARBA00022679"/>
    </source>
</evidence>
<keyword evidence="17" id="KW-0325">Glycoprotein</keyword>
<evidence type="ECO:0000313" key="27">
    <source>
        <dbReference type="Proteomes" id="UP000827889"/>
    </source>
</evidence>
<keyword evidence="11 20" id="KW-0418">Kinase</keyword>
<keyword evidence="2" id="KW-1003">Cell membrane</keyword>
<evidence type="ECO:0000256" key="9">
    <source>
        <dbReference type="ARBA" id="ARBA00022734"/>
    </source>
</evidence>
<dbReference type="FunFam" id="1.10.510.10:FF:000248">
    <property type="entry name" value="S-receptor-like kinase 5"/>
    <property type="match status" value="1"/>
</dbReference>
<dbReference type="PIRSF" id="PIRSF000641">
    <property type="entry name" value="SRK"/>
    <property type="match status" value="1"/>
</dbReference>
<dbReference type="PANTHER" id="PTHR47974:SF20">
    <property type="entry name" value="RECEPTOR-LIKE SERINE_THREONINE-PROTEIN KINASE"/>
    <property type="match status" value="1"/>
</dbReference>
<evidence type="ECO:0000256" key="10">
    <source>
        <dbReference type="ARBA" id="ARBA00022741"/>
    </source>
</evidence>
<dbReference type="AlphaFoldDB" id="A0A8B8Q1Q2"/>
<feature type="chain" id="PRO_5034770101" description="Receptor-like serine/threonine-protein kinase" evidence="24">
    <location>
        <begin position="24"/>
        <end position="912"/>
    </location>
</feature>
<keyword evidence="3 20" id="KW-0723">Serine/threonine-protein kinase</keyword>
<dbReference type="CDD" id="cd01098">
    <property type="entry name" value="PAN_AP_plant"/>
    <property type="match status" value="1"/>
</dbReference>
<dbReference type="PROSITE" id="PS50011">
    <property type="entry name" value="PROTEIN_KINASE_DOM"/>
    <property type="match status" value="1"/>
</dbReference>
<proteinExistence type="inferred from homology"/>
<dbReference type="InterPro" id="IPR000858">
    <property type="entry name" value="S_locus_glycoprot_dom"/>
</dbReference>
<evidence type="ECO:0000256" key="18">
    <source>
        <dbReference type="ARBA" id="ARBA00047899"/>
    </source>
</evidence>
<dbReference type="Gene3D" id="2.90.10.10">
    <property type="entry name" value="Bulb-type lectin domain"/>
    <property type="match status" value="1"/>
</dbReference>
<evidence type="ECO:0000256" key="13">
    <source>
        <dbReference type="ARBA" id="ARBA00022989"/>
    </source>
</evidence>
<dbReference type="SMART" id="SM00220">
    <property type="entry name" value="S_TKc"/>
    <property type="match status" value="1"/>
</dbReference>
<keyword evidence="14 23" id="KW-0472">Membrane</keyword>
<keyword evidence="10 20" id="KW-0547">Nucleotide-binding</keyword>
<accession>A0A8B8Q1Q2</accession>
<comment type="catalytic activity">
    <reaction evidence="18 20">
        <text>L-threonyl-[protein] + ATP = O-phospho-L-threonyl-[protein] + ADP + H(+)</text>
        <dbReference type="Rhea" id="RHEA:46608"/>
        <dbReference type="Rhea" id="RHEA-COMP:11060"/>
        <dbReference type="Rhea" id="RHEA-COMP:11605"/>
        <dbReference type="ChEBI" id="CHEBI:15378"/>
        <dbReference type="ChEBI" id="CHEBI:30013"/>
        <dbReference type="ChEBI" id="CHEBI:30616"/>
        <dbReference type="ChEBI" id="CHEBI:61977"/>
        <dbReference type="ChEBI" id="CHEBI:456216"/>
        <dbReference type="EC" id="2.7.11.1"/>
    </reaction>
</comment>
<dbReference type="GeneID" id="115748617"/>
<dbReference type="GO" id="GO:0048544">
    <property type="term" value="P:recognition of pollen"/>
    <property type="evidence" value="ECO:0007669"/>
    <property type="project" value="InterPro"/>
</dbReference>
<organism evidence="27 28">
    <name type="scientific">Rhodamnia argentea</name>
    <dbReference type="NCBI Taxonomy" id="178133"/>
    <lineage>
        <taxon>Eukaryota</taxon>
        <taxon>Viridiplantae</taxon>
        <taxon>Streptophyta</taxon>
        <taxon>Embryophyta</taxon>
        <taxon>Tracheophyta</taxon>
        <taxon>Spermatophyta</taxon>
        <taxon>Magnoliopsida</taxon>
        <taxon>eudicotyledons</taxon>
        <taxon>Gunneridae</taxon>
        <taxon>Pentapetalae</taxon>
        <taxon>rosids</taxon>
        <taxon>malvids</taxon>
        <taxon>Myrtales</taxon>
        <taxon>Myrtaceae</taxon>
        <taxon>Myrtoideae</taxon>
        <taxon>Myrteae</taxon>
        <taxon>Australasian group</taxon>
        <taxon>Rhodamnia</taxon>
    </lineage>
</organism>
<evidence type="ECO:0000256" key="23">
    <source>
        <dbReference type="SAM" id="Phobius"/>
    </source>
</evidence>
<dbReference type="InterPro" id="IPR017441">
    <property type="entry name" value="Protein_kinase_ATP_BS"/>
</dbReference>
<feature type="domain" description="Bulb-type lectin" evidence="26">
    <location>
        <begin position="98"/>
        <end position="218"/>
    </location>
</feature>
<dbReference type="InterPro" id="IPR036426">
    <property type="entry name" value="Bulb-type_lectin_dom_sf"/>
</dbReference>
<dbReference type="Pfam" id="PF00954">
    <property type="entry name" value="S_locus_glycop"/>
    <property type="match status" value="1"/>
</dbReference>